<dbReference type="Gene3D" id="1.10.10.10">
    <property type="entry name" value="Winged helix-like DNA-binding domain superfamily/Winged helix DNA-binding domain"/>
    <property type="match status" value="1"/>
</dbReference>
<dbReference type="InterPro" id="IPR029016">
    <property type="entry name" value="GAF-like_dom_sf"/>
</dbReference>
<accession>A0A2N5XRT0</accession>
<evidence type="ECO:0000313" key="6">
    <source>
        <dbReference type="EMBL" id="PLW77194.1"/>
    </source>
</evidence>
<evidence type="ECO:0000259" key="5">
    <source>
        <dbReference type="PROSITE" id="PS51078"/>
    </source>
</evidence>
<dbReference type="Proteomes" id="UP000234881">
    <property type="component" value="Unassembled WGS sequence"/>
</dbReference>
<comment type="caution">
    <text evidence="6">The sequence shown here is derived from an EMBL/GenBank/DDBJ whole genome shotgun (WGS) entry which is preliminary data.</text>
</comment>
<evidence type="ECO:0000256" key="3">
    <source>
        <dbReference type="ARBA" id="ARBA00023163"/>
    </source>
</evidence>
<dbReference type="GO" id="GO:0003677">
    <property type="term" value="F:DNA binding"/>
    <property type="evidence" value="ECO:0007669"/>
    <property type="project" value="UniProtKB-KW"/>
</dbReference>
<feature type="domain" description="IclR-ED" evidence="5">
    <location>
        <begin position="82"/>
        <end position="264"/>
    </location>
</feature>
<dbReference type="AlphaFoldDB" id="A0A2N5XRT0"/>
<dbReference type="EMBL" id="PKUQ01000018">
    <property type="protein sequence ID" value="PLW77194.1"/>
    <property type="molecule type" value="Genomic_DNA"/>
</dbReference>
<keyword evidence="7" id="KW-1185">Reference proteome</keyword>
<dbReference type="InterPro" id="IPR005471">
    <property type="entry name" value="Tscrpt_reg_IclR_N"/>
</dbReference>
<keyword evidence="2" id="KW-0238">DNA-binding</keyword>
<keyword evidence="3" id="KW-0804">Transcription</keyword>
<name>A0A2N5XRT0_9HYPH</name>
<dbReference type="SUPFAM" id="SSF55781">
    <property type="entry name" value="GAF domain-like"/>
    <property type="match status" value="1"/>
</dbReference>
<proteinExistence type="predicted"/>
<dbReference type="InterPro" id="IPR014757">
    <property type="entry name" value="Tscrpt_reg_IclR_C"/>
</dbReference>
<sequence length="269" mass="29529">MIGFHEVMQMSDATIKYRAPALERGLDIIELLSEQEEPLTKKDMAEKLGRSVNELFRMLNILEARGYVAIDSETGKYHLTLKTFELSNKSPPLERLLSAASTELSDLAGVTQQSCHLTVFHDGMMVVVAKQDSPYKMGFSIRMSARIDIHASGSGLAMLAYQTKEQAKAILSQTHASPIEMDGAMSKLEKVREQGFFVGASPQVSGMTNISYPIFNAKQQVEGVLTMPFLTLNSDSLHHQVVSFEESRRAVGATAARLTAAIGGKYPTL</sequence>
<dbReference type="SMART" id="SM00346">
    <property type="entry name" value="HTH_ICLR"/>
    <property type="match status" value="1"/>
</dbReference>
<evidence type="ECO:0000256" key="2">
    <source>
        <dbReference type="ARBA" id="ARBA00023125"/>
    </source>
</evidence>
<keyword evidence="1" id="KW-0805">Transcription regulation</keyword>
<dbReference type="Pfam" id="PF09339">
    <property type="entry name" value="HTH_IclR"/>
    <property type="match status" value="1"/>
</dbReference>
<dbReference type="SUPFAM" id="SSF46785">
    <property type="entry name" value="Winged helix' DNA-binding domain"/>
    <property type="match status" value="1"/>
</dbReference>
<evidence type="ECO:0000256" key="1">
    <source>
        <dbReference type="ARBA" id="ARBA00023015"/>
    </source>
</evidence>
<dbReference type="PROSITE" id="PS51078">
    <property type="entry name" value="ICLR_ED"/>
    <property type="match status" value="1"/>
</dbReference>
<feature type="domain" description="HTH iclR-type" evidence="4">
    <location>
        <begin position="19"/>
        <end position="81"/>
    </location>
</feature>
<dbReference type="PROSITE" id="PS51077">
    <property type="entry name" value="HTH_ICLR"/>
    <property type="match status" value="1"/>
</dbReference>
<evidence type="ECO:0000259" key="4">
    <source>
        <dbReference type="PROSITE" id="PS51077"/>
    </source>
</evidence>
<dbReference type="PANTHER" id="PTHR30136:SF7">
    <property type="entry name" value="HTH-TYPE TRANSCRIPTIONAL REGULATOR KDGR-RELATED"/>
    <property type="match status" value="1"/>
</dbReference>
<dbReference type="Gene3D" id="3.30.450.40">
    <property type="match status" value="1"/>
</dbReference>
<protein>
    <submittedName>
        <fullName evidence="6">Transcriptional regulator</fullName>
    </submittedName>
</protein>
<evidence type="ECO:0000313" key="7">
    <source>
        <dbReference type="Proteomes" id="UP000234881"/>
    </source>
</evidence>
<dbReference type="GO" id="GO:0003700">
    <property type="term" value="F:DNA-binding transcription factor activity"/>
    <property type="evidence" value="ECO:0007669"/>
    <property type="project" value="TreeGrafter"/>
</dbReference>
<organism evidence="6 7">
    <name type="scientific">Cohaesibacter celericrescens</name>
    <dbReference type="NCBI Taxonomy" id="2067669"/>
    <lineage>
        <taxon>Bacteria</taxon>
        <taxon>Pseudomonadati</taxon>
        <taxon>Pseudomonadota</taxon>
        <taxon>Alphaproteobacteria</taxon>
        <taxon>Hyphomicrobiales</taxon>
        <taxon>Cohaesibacteraceae</taxon>
    </lineage>
</organism>
<dbReference type="PANTHER" id="PTHR30136">
    <property type="entry name" value="HELIX-TURN-HELIX TRANSCRIPTIONAL REGULATOR, ICLR FAMILY"/>
    <property type="match status" value="1"/>
</dbReference>
<gene>
    <name evidence="6" type="ORF">C0081_10620</name>
</gene>
<dbReference type="InterPro" id="IPR050707">
    <property type="entry name" value="HTH_MetabolicPath_Reg"/>
</dbReference>
<dbReference type="InterPro" id="IPR036390">
    <property type="entry name" value="WH_DNA-bd_sf"/>
</dbReference>
<reference evidence="6 7" key="1">
    <citation type="submission" date="2018-01" db="EMBL/GenBank/DDBJ databases">
        <title>The draft genome sequence of Cohaesibacter sp. H1304.</title>
        <authorList>
            <person name="Wang N.-N."/>
            <person name="Du Z.-J."/>
        </authorList>
    </citation>
    <scope>NUCLEOTIDE SEQUENCE [LARGE SCALE GENOMIC DNA]</scope>
    <source>
        <strain evidence="6 7">H1304</strain>
    </source>
</reference>
<dbReference type="GO" id="GO:0045892">
    <property type="term" value="P:negative regulation of DNA-templated transcription"/>
    <property type="evidence" value="ECO:0007669"/>
    <property type="project" value="TreeGrafter"/>
</dbReference>
<dbReference type="Pfam" id="PF01614">
    <property type="entry name" value="IclR_C"/>
    <property type="match status" value="1"/>
</dbReference>
<dbReference type="OrthoDB" id="9790046at2"/>
<dbReference type="InterPro" id="IPR036388">
    <property type="entry name" value="WH-like_DNA-bd_sf"/>
</dbReference>